<gene>
    <name evidence="1" type="ORF">OUZ56_012920</name>
</gene>
<evidence type="ECO:0000313" key="1">
    <source>
        <dbReference type="EMBL" id="KAK4007768.1"/>
    </source>
</evidence>
<protein>
    <submittedName>
        <fullName evidence="1">Uncharacterized protein</fullName>
    </submittedName>
</protein>
<name>A0ABQ9Z4F0_9CRUS</name>
<dbReference type="EMBL" id="JAOYFB010000002">
    <property type="protein sequence ID" value="KAK4007768.1"/>
    <property type="molecule type" value="Genomic_DNA"/>
</dbReference>
<sequence length="68" mass="7334">MRGHALSVNIIPHLDLFGHASDLPCPFESVRNQAEVKIDSIVVHEISAWCSSFGGSDANTQRASPPGY</sequence>
<organism evidence="1 2">
    <name type="scientific">Daphnia magna</name>
    <dbReference type="NCBI Taxonomy" id="35525"/>
    <lineage>
        <taxon>Eukaryota</taxon>
        <taxon>Metazoa</taxon>
        <taxon>Ecdysozoa</taxon>
        <taxon>Arthropoda</taxon>
        <taxon>Crustacea</taxon>
        <taxon>Branchiopoda</taxon>
        <taxon>Diplostraca</taxon>
        <taxon>Cladocera</taxon>
        <taxon>Anomopoda</taxon>
        <taxon>Daphniidae</taxon>
        <taxon>Daphnia</taxon>
    </lineage>
</organism>
<evidence type="ECO:0000313" key="2">
    <source>
        <dbReference type="Proteomes" id="UP001234178"/>
    </source>
</evidence>
<accession>A0ABQ9Z4F0</accession>
<comment type="caution">
    <text evidence="1">The sequence shown here is derived from an EMBL/GenBank/DDBJ whole genome shotgun (WGS) entry which is preliminary data.</text>
</comment>
<keyword evidence="2" id="KW-1185">Reference proteome</keyword>
<proteinExistence type="predicted"/>
<reference evidence="1 2" key="1">
    <citation type="journal article" date="2023" name="Nucleic Acids Res.">
        <title>The hologenome of Daphnia magna reveals possible DNA methylation and microbiome-mediated evolution of the host genome.</title>
        <authorList>
            <person name="Chaturvedi A."/>
            <person name="Li X."/>
            <person name="Dhandapani V."/>
            <person name="Marshall H."/>
            <person name="Kissane S."/>
            <person name="Cuenca-Cambronero M."/>
            <person name="Asole G."/>
            <person name="Calvet F."/>
            <person name="Ruiz-Romero M."/>
            <person name="Marangio P."/>
            <person name="Guigo R."/>
            <person name="Rago D."/>
            <person name="Mirbahai L."/>
            <person name="Eastwood N."/>
            <person name="Colbourne J.K."/>
            <person name="Zhou J."/>
            <person name="Mallon E."/>
            <person name="Orsini L."/>
        </authorList>
    </citation>
    <scope>NUCLEOTIDE SEQUENCE [LARGE SCALE GENOMIC DNA]</scope>
    <source>
        <strain evidence="1">LRV0_1</strain>
    </source>
</reference>
<dbReference type="Proteomes" id="UP001234178">
    <property type="component" value="Unassembled WGS sequence"/>
</dbReference>